<dbReference type="EMBL" id="JAFKGL010000014">
    <property type="protein sequence ID" value="MBN9412955.1"/>
    <property type="molecule type" value="Genomic_DNA"/>
</dbReference>
<name>A0A8J7PIS8_9PROT</name>
<organism evidence="3 4">
    <name type="scientific">Candidatus Paracaedimonas acanthamoebae</name>
    <dbReference type="NCBI Taxonomy" id="244581"/>
    <lineage>
        <taxon>Bacteria</taxon>
        <taxon>Pseudomonadati</taxon>
        <taxon>Pseudomonadota</taxon>
        <taxon>Alphaproteobacteria</taxon>
        <taxon>Holosporales</taxon>
        <taxon>Caedimonadaceae</taxon>
        <taxon>Candidatus Paracaedimonas</taxon>
    </lineage>
</organism>
<proteinExistence type="inferred from homology"/>
<accession>A0A8J7PIS8</accession>
<dbReference type="Gene3D" id="2.20.200.10">
    <property type="entry name" value="Outer membrane efflux proteins (OEP)"/>
    <property type="match status" value="1"/>
</dbReference>
<dbReference type="SUPFAM" id="SSF56954">
    <property type="entry name" value="Outer membrane efflux proteins (OEP)"/>
    <property type="match status" value="1"/>
</dbReference>
<dbReference type="PANTHER" id="PTHR30203">
    <property type="entry name" value="OUTER MEMBRANE CATION EFFLUX PROTEIN"/>
    <property type="match status" value="1"/>
</dbReference>
<sequence>MLKLCKISLGSALFLSSCSMMPTYHQPGLPILNDYPDLHEKGENKETLISQKVVTIGWRDFFSDSYLYQLIEMSLHHNRDLRKAILAIEEARLQYDIQSNEQLPTIKASATYNAARTSVDLTQPGYPTLTRQQSLGIGLTDFEIDFFGRIQSLKEVALNDYLATEEAQRSVQISLISEVASAYFLECRYAEQEEIKNQLIAAQEEQLKMIKNRFTAGNASLNDVRQQESLLESTLSEAAKLKLLHAQAINSLTLLVGKELPSKKHNASLSLQKMMLNISAGLPSELLLNRPDILAAERNLQAANANIGAARAAFFPTISLTSTFGTASNQLSHLFRPGRNTWNFAPSLTMPIFDWGTNIDNLDLATIRKEMSIVDYEKSIQSAFREVSDALAARTSLEQQLRAQARYVKAIAARENLMKQRYHQGINNLSDLLEIQQDLFNAHASLIDIQYSRLSNGAMLYKALGGGSLEKTIEENKLLESASS</sequence>
<evidence type="ECO:0000313" key="4">
    <source>
        <dbReference type="Proteomes" id="UP000664414"/>
    </source>
</evidence>
<dbReference type="InterPro" id="IPR010131">
    <property type="entry name" value="MdtP/NodT-like"/>
</dbReference>
<dbReference type="GO" id="GO:0005886">
    <property type="term" value="C:plasma membrane"/>
    <property type="evidence" value="ECO:0007669"/>
    <property type="project" value="UniProtKB-SubCell"/>
</dbReference>
<protein>
    <submittedName>
        <fullName evidence="3">Efflux transporter outer membrane subunit</fullName>
    </submittedName>
</protein>
<dbReference type="Gene3D" id="1.20.1600.10">
    <property type="entry name" value="Outer membrane efflux proteins (OEP)"/>
    <property type="match status" value="1"/>
</dbReference>
<dbReference type="NCBIfam" id="TIGR01845">
    <property type="entry name" value="outer_NodT"/>
    <property type="match status" value="1"/>
</dbReference>
<evidence type="ECO:0000256" key="2">
    <source>
        <dbReference type="RuleBase" id="RU362097"/>
    </source>
</evidence>
<dbReference type="InterPro" id="IPR003423">
    <property type="entry name" value="OMP_efflux"/>
</dbReference>
<dbReference type="GO" id="GO:0015562">
    <property type="term" value="F:efflux transmembrane transporter activity"/>
    <property type="evidence" value="ECO:0007669"/>
    <property type="project" value="InterPro"/>
</dbReference>
<dbReference type="PANTHER" id="PTHR30203:SF32">
    <property type="entry name" value="CATION EFFLUX SYSTEM PROTEIN CUSC"/>
    <property type="match status" value="1"/>
</dbReference>
<dbReference type="PROSITE" id="PS51257">
    <property type="entry name" value="PROKAR_LIPOPROTEIN"/>
    <property type="match status" value="1"/>
</dbReference>
<evidence type="ECO:0000313" key="3">
    <source>
        <dbReference type="EMBL" id="MBN9412955.1"/>
    </source>
</evidence>
<comment type="subcellular location">
    <subcellularLocation>
        <location evidence="2">Cell membrane</location>
        <topology evidence="2">Lipid-anchor</topology>
    </subcellularLocation>
</comment>
<dbReference type="Proteomes" id="UP000664414">
    <property type="component" value="Unassembled WGS sequence"/>
</dbReference>
<evidence type="ECO:0000256" key="1">
    <source>
        <dbReference type="ARBA" id="ARBA00007613"/>
    </source>
</evidence>
<comment type="caution">
    <text evidence="3">The sequence shown here is derived from an EMBL/GenBank/DDBJ whole genome shotgun (WGS) entry which is preliminary data.</text>
</comment>
<dbReference type="Pfam" id="PF02321">
    <property type="entry name" value="OEP"/>
    <property type="match status" value="2"/>
</dbReference>
<reference evidence="3" key="1">
    <citation type="submission" date="2021-02" db="EMBL/GenBank/DDBJ databases">
        <title>Thiocyanate and organic carbon inputs drive convergent selection for specific autotrophic Afipia and Thiobacillus strains within complex microbiomes.</title>
        <authorList>
            <person name="Huddy R.J."/>
            <person name="Sachdeva R."/>
            <person name="Kadzinga F."/>
            <person name="Kantor R.S."/>
            <person name="Harrison S.T.L."/>
            <person name="Banfield J.F."/>
        </authorList>
    </citation>
    <scope>NUCLEOTIDE SEQUENCE</scope>
    <source>
        <strain evidence="3">SCN18_10_11_15_R4_P_38_20</strain>
    </source>
</reference>
<keyword evidence="2" id="KW-1134">Transmembrane beta strand</keyword>
<keyword evidence="2" id="KW-0812">Transmembrane</keyword>
<gene>
    <name evidence="3" type="ORF">J0H12_03390</name>
</gene>
<dbReference type="AlphaFoldDB" id="A0A8J7PIS8"/>
<comment type="similarity">
    <text evidence="1 2">Belongs to the outer membrane factor (OMF) (TC 1.B.17) family.</text>
</comment>
<keyword evidence="2" id="KW-0449">Lipoprotein</keyword>
<keyword evidence="2" id="KW-0564">Palmitate</keyword>
<keyword evidence="2" id="KW-0472">Membrane</keyword>